<dbReference type="Pfam" id="PF13273">
    <property type="entry name" value="DUF4064"/>
    <property type="match status" value="1"/>
</dbReference>
<protein>
    <submittedName>
        <fullName evidence="3">DUF4064 domain-containing protein</fullName>
    </submittedName>
</protein>
<feature type="transmembrane region" description="Helical" evidence="1">
    <location>
        <begin position="7"/>
        <end position="30"/>
    </location>
</feature>
<keyword evidence="1" id="KW-0812">Transmembrane</keyword>
<dbReference type="AlphaFoldDB" id="A0A942TJW9"/>
<evidence type="ECO:0000256" key="1">
    <source>
        <dbReference type="SAM" id="Phobius"/>
    </source>
</evidence>
<evidence type="ECO:0000313" key="3">
    <source>
        <dbReference type="EMBL" id="MBS4198848.1"/>
    </source>
</evidence>
<comment type="caution">
    <text evidence="3">The sequence shown here is derived from an EMBL/GenBank/DDBJ whole genome shotgun (WGS) entry which is preliminary data.</text>
</comment>
<keyword evidence="1" id="KW-0472">Membrane</keyword>
<reference evidence="3 4" key="1">
    <citation type="submission" date="2021-05" db="EMBL/GenBank/DDBJ databases">
        <title>Novel Bacillus species.</title>
        <authorList>
            <person name="Liu G."/>
        </authorList>
    </citation>
    <scope>NUCLEOTIDE SEQUENCE [LARGE SCALE GENOMIC DNA]</scope>
    <source>
        <strain evidence="3 4">FJAT-49732</strain>
    </source>
</reference>
<accession>A0A942TJW9</accession>
<proteinExistence type="predicted"/>
<feature type="transmembrane region" description="Helical" evidence="1">
    <location>
        <begin position="57"/>
        <end position="85"/>
    </location>
</feature>
<name>A0A942TJW9_9BACI</name>
<dbReference type="EMBL" id="JAGYPJ010000001">
    <property type="protein sequence ID" value="MBS4198848.1"/>
    <property type="molecule type" value="Genomic_DNA"/>
</dbReference>
<gene>
    <name evidence="3" type="ORF">KHA93_04170</name>
</gene>
<evidence type="ECO:0000313" key="4">
    <source>
        <dbReference type="Proteomes" id="UP000682713"/>
    </source>
</evidence>
<organism evidence="3 4">
    <name type="scientific">Lederbergia citrisecunda</name>
    <dbReference type="NCBI Taxonomy" id="2833583"/>
    <lineage>
        <taxon>Bacteria</taxon>
        <taxon>Bacillati</taxon>
        <taxon>Bacillota</taxon>
        <taxon>Bacilli</taxon>
        <taxon>Bacillales</taxon>
        <taxon>Bacillaceae</taxon>
        <taxon>Lederbergia</taxon>
    </lineage>
</organism>
<dbReference type="Proteomes" id="UP000682713">
    <property type="component" value="Unassembled WGS sequence"/>
</dbReference>
<evidence type="ECO:0000259" key="2">
    <source>
        <dbReference type="Pfam" id="PF13273"/>
    </source>
</evidence>
<feature type="domain" description="DUF4064" evidence="2">
    <location>
        <begin position="2"/>
        <end position="108"/>
    </location>
</feature>
<sequence>MKRTAEVTLGIIGIILSALTALVGMFFMWISDSEDLKSFVMEESLNDPAVNPDDIDLALSFILGAGWALIIAAILGIILGVIGVITVKGNNKPKLAGFMFIIGAILVGVISFGFGFLPALLYLIAGIMCFARKPVEPNPSDEHLENF</sequence>
<keyword evidence="4" id="KW-1185">Reference proteome</keyword>
<dbReference type="InterPro" id="IPR025273">
    <property type="entry name" value="DUF4064"/>
</dbReference>
<dbReference type="RefSeq" id="WP_213109571.1">
    <property type="nucleotide sequence ID" value="NZ_JAGYPJ010000001.1"/>
</dbReference>
<keyword evidence="1" id="KW-1133">Transmembrane helix</keyword>
<feature type="transmembrane region" description="Helical" evidence="1">
    <location>
        <begin position="97"/>
        <end position="124"/>
    </location>
</feature>